<dbReference type="AlphaFoldDB" id="A0A1R2AY08"/>
<gene>
    <name evidence="1" type="ORF">SteCoe_32877</name>
</gene>
<dbReference type="Proteomes" id="UP000187209">
    <property type="component" value="Unassembled WGS sequence"/>
</dbReference>
<keyword evidence="2" id="KW-1185">Reference proteome</keyword>
<comment type="caution">
    <text evidence="1">The sequence shown here is derived from an EMBL/GenBank/DDBJ whole genome shotgun (WGS) entry which is preliminary data.</text>
</comment>
<evidence type="ECO:0000313" key="2">
    <source>
        <dbReference type="Proteomes" id="UP000187209"/>
    </source>
</evidence>
<reference evidence="1 2" key="1">
    <citation type="submission" date="2016-11" db="EMBL/GenBank/DDBJ databases">
        <title>The macronuclear genome of Stentor coeruleus: a giant cell with tiny introns.</title>
        <authorList>
            <person name="Slabodnick M."/>
            <person name="Ruby J.G."/>
            <person name="Reiff S.B."/>
            <person name="Swart E.C."/>
            <person name="Gosai S."/>
            <person name="Prabakaran S."/>
            <person name="Witkowska E."/>
            <person name="Larue G.E."/>
            <person name="Fisher S."/>
            <person name="Freeman R.M."/>
            <person name="Gunawardena J."/>
            <person name="Chu W."/>
            <person name="Stover N.A."/>
            <person name="Gregory B.D."/>
            <person name="Nowacki M."/>
            <person name="Derisi J."/>
            <person name="Roy S.W."/>
            <person name="Marshall W.F."/>
            <person name="Sood P."/>
        </authorList>
    </citation>
    <scope>NUCLEOTIDE SEQUENCE [LARGE SCALE GENOMIC DNA]</scope>
    <source>
        <strain evidence="1">WM001</strain>
    </source>
</reference>
<name>A0A1R2AY08_9CILI</name>
<accession>A0A1R2AY08</accession>
<proteinExistence type="predicted"/>
<protein>
    <submittedName>
        <fullName evidence="1">Uncharacterized protein</fullName>
    </submittedName>
</protein>
<sequence length="132" mass="15925">MNKPSYEETRKSTYISSDEELIMLRHPRAFPTINKACMDMDYRTDHKNLWLIDEMFSFSRDPDLELEVSPCNEDSAYLRYAITRNQTEENCLLQFSTLMRIIQKSQKLKEKRLKIYRKQIKSELLTLFLKQF</sequence>
<evidence type="ECO:0000313" key="1">
    <source>
        <dbReference type="EMBL" id="OMJ69409.1"/>
    </source>
</evidence>
<organism evidence="1 2">
    <name type="scientific">Stentor coeruleus</name>
    <dbReference type="NCBI Taxonomy" id="5963"/>
    <lineage>
        <taxon>Eukaryota</taxon>
        <taxon>Sar</taxon>
        <taxon>Alveolata</taxon>
        <taxon>Ciliophora</taxon>
        <taxon>Postciliodesmatophora</taxon>
        <taxon>Heterotrichea</taxon>
        <taxon>Heterotrichida</taxon>
        <taxon>Stentoridae</taxon>
        <taxon>Stentor</taxon>
    </lineage>
</organism>
<dbReference type="EMBL" id="MPUH01001202">
    <property type="protein sequence ID" value="OMJ69409.1"/>
    <property type="molecule type" value="Genomic_DNA"/>
</dbReference>